<dbReference type="KEGG" id="vg:55809086"/>
<evidence type="ECO:0000313" key="2">
    <source>
        <dbReference type="EMBL" id="AYD79775.1"/>
    </source>
</evidence>
<dbReference type="GO" id="GO:0004115">
    <property type="term" value="F:3',5'-cyclic-AMP phosphodiesterase activity"/>
    <property type="evidence" value="ECO:0007669"/>
    <property type="project" value="UniProtKB-EC"/>
</dbReference>
<dbReference type="PANTHER" id="PTHR43143">
    <property type="entry name" value="METALLOPHOSPHOESTERASE, CALCINEURIN SUPERFAMILY"/>
    <property type="match status" value="1"/>
</dbReference>
<gene>
    <name evidence="2" type="primary">cpdA</name>
    <name evidence="2" type="ORF">OGLPLLMI_00009</name>
</gene>
<dbReference type="EC" id="3.1.4.53" evidence="2"/>
<name>A0A386K4P7_9CAUD</name>
<dbReference type="EMBL" id="MG589387">
    <property type="protein sequence ID" value="AYD79775.1"/>
    <property type="molecule type" value="Genomic_DNA"/>
</dbReference>
<reference evidence="3" key="1">
    <citation type="submission" date="2017-11" db="EMBL/GenBank/DDBJ databases">
        <authorList>
            <person name="Zhao X."/>
        </authorList>
    </citation>
    <scope>NUCLEOTIDE SEQUENCE [LARGE SCALE GENOMIC DNA]</scope>
</reference>
<dbReference type="InterPro" id="IPR029052">
    <property type="entry name" value="Metallo-depent_PP-like"/>
</dbReference>
<dbReference type="RefSeq" id="YP_009879849.1">
    <property type="nucleotide sequence ID" value="NC_049429.1"/>
</dbReference>
<evidence type="ECO:0000259" key="1">
    <source>
        <dbReference type="Pfam" id="PF00149"/>
    </source>
</evidence>
<accession>A0A386K4P7</accession>
<dbReference type="InterPro" id="IPR042283">
    <property type="entry name" value="GpdQ_catalytic"/>
</dbReference>
<dbReference type="Proteomes" id="UP000275262">
    <property type="component" value="Segment"/>
</dbReference>
<protein>
    <submittedName>
        <fullName evidence="2">3',5'-cyclic adenosine monophosphate phosphodiesterase</fullName>
        <ecNumber evidence="2">3.1.4.53</ecNumber>
    </submittedName>
</protein>
<dbReference type="GeneID" id="55809086"/>
<dbReference type="PROSITE" id="PS51257">
    <property type="entry name" value="PROKAR_LIPOPROTEIN"/>
    <property type="match status" value="1"/>
</dbReference>
<dbReference type="InterPro" id="IPR004843">
    <property type="entry name" value="Calcineurin-like_PHP"/>
</dbReference>
<dbReference type="Gene3D" id="3.60.21.40">
    <property type="entry name" value="GpdQ, catalytic alpha/beta sandwich domain"/>
    <property type="match status" value="1"/>
</dbReference>
<keyword evidence="2" id="KW-0378">Hydrolase</keyword>
<dbReference type="Pfam" id="PF00149">
    <property type="entry name" value="Metallophos"/>
    <property type="match status" value="1"/>
</dbReference>
<feature type="domain" description="Calcineurin-like phosphoesterase" evidence="1">
    <location>
        <begin position="33"/>
        <end position="209"/>
    </location>
</feature>
<dbReference type="SUPFAM" id="SSF56300">
    <property type="entry name" value="Metallo-dependent phosphatases"/>
    <property type="match status" value="1"/>
</dbReference>
<keyword evidence="3" id="KW-1185">Reference proteome</keyword>
<dbReference type="InterPro" id="IPR051918">
    <property type="entry name" value="STPP_CPPED1"/>
</dbReference>
<dbReference type="Gene3D" id="3.60.21.10">
    <property type="match status" value="1"/>
</dbReference>
<sequence length="265" mass="30181">MNRRDFLILSAGVALSGCDFFGGANKANSDKKLRFAIASDGHYGEKITDYKKNYSVFVSAVNEFSKNNNVDFCVINGDIVHDDKKYFQPAKKQLDLLSMKYFVSKGNHDPATPEEWVNIWGYPMDFDFTIDRNAFLIMSTSDLAGTYLCPDLSWLTNKLREHKAKENVFIFMHINPVAQTHFAVECDQLLSLLSEYKNVKAVFNGHDHDHDEVLIKNDIPFVFDGHFGGSWGTDYHGFRIVEVDQDNTITTYMMDPSKKIKSSSL</sequence>
<proteinExistence type="predicted"/>
<organism evidence="2 3">
    <name type="scientific">Enterobacter phage phiT5282H</name>
    <dbReference type="NCBI Taxonomy" id="2340712"/>
    <lineage>
        <taxon>Viruses</taxon>
        <taxon>Duplodnaviria</taxon>
        <taxon>Heunggongvirae</taxon>
        <taxon>Uroviricota</taxon>
        <taxon>Caudoviricetes</taxon>
        <taxon>Peduoviridae</taxon>
        <taxon>Novemvirus</taxon>
        <taxon>Novemvirus T5282H</taxon>
    </lineage>
</organism>
<evidence type="ECO:0000313" key="3">
    <source>
        <dbReference type="Proteomes" id="UP000275262"/>
    </source>
</evidence>
<dbReference type="PANTHER" id="PTHR43143:SF1">
    <property type="entry name" value="SERINE_THREONINE-PROTEIN PHOSPHATASE CPPED1"/>
    <property type="match status" value="1"/>
</dbReference>